<sequence length="410" mass="46330">MISSEELRQTVENLETIRRQAQRMLSLARTDSLEYFQINEAKMPATVDYLLQVIQSQYPMLNIPYHSRWRHFEVGGIHRIQELMNRLGTVSPQDKGKILYELVIISVLLDAGAGKHWLYHELATDQIYSRSEGLAVASLALYQSGLLSLDPKDPFRVDADCLLSFSEEKLSQAFQVSDTNPLEGLQGRVALLNRLGRVIKNRPDYFAKEGRLGHFYTYILGLKVNGQLSVAKIFHAVLDAFAEIWPERQRYQGIPLGDVWIYPPLKTEGEPASELVPFHKLSQWLTYSLIEPLEDNGVEVCNLDQLTGLPEYRNGGLLIDMGLLQVKDEQILSRPLAPDSAAIVEWRALTVAVLDELAETIRQRLQMSAQELPLAKILQGGTWEAGRRIARQKRSDGVPPIQLISDGTVF</sequence>
<dbReference type="EMBL" id="CCSB01000002">
    <property type="protein sequence ID" value="CDZ77589.1"/>
    <property type="molecule type" value="Genomic_DNA"/>
</dbReference>
<protein>
    <submittedName>
        <fullName evidence="1">Uncharacterized protein</fullName>
    </submittedName>
</protein>
<dbReference type="PANTHER" id="PTHR31687">
    <property type="match status" value="1"/>
</dbReference>
<dbReference type="AlphaFoldDB" id="A0A078L0L3"/>
<dbReference type="RefSeq" id="WP_043874099.1">
    <property type="nucleotide sequence ID" value="NZ_CCVW01000002.1"/>
</dbReference>
<organism evidence="1 2">
    <name type="scientific">Legionella massiliensis</name>
    <dbReference type="NCBI Taxonomy" id="1034943"/>
    <lineage>
        <taxon>Bacteria</taxon>
        <taxon>Pseudomonadati</taxon>
        <taxon>Pseudomonadota</taxon>
        <taxon>Gammaproteobacteria</taxon>
        <taxon>Legionellales</taxon>
        <taxon>Legionellaceae</taxon>
        <taxon>Legionella</taxon>
    </lineage>
</organism>
<evidence type="ECO:0000313" key="1">
    <source>
        <dbReference type="EMBL" id="CDZ77589.1"/>
    </source>
</evidence>
<proteinExistence type="predicted"/>
<name>A0A078L0L3_9GAMM</name>
<dbReference type="STRING" id="1034943.BN59_01873"/>
<gene>
    <name evidence="1" type="ORF">BN59_01873</name>
</gene>
<dbReference type="PANTHER" id="PTHR31687:SF3">
    <property type="entry name" value="PROTEIN URG3"/>
    <property type="match status" value="1"/>
</dbReference>
<dbReference type="eggNOG" id="COG0807">
    <property type="taxonomic scope" value="Bacteria"/>
</dbReference>
<accession>A0A078L0L3</accession>
<keyword evidence="2" id="KW-1185">Reference proteome</keyword>
<dbReference type="Proteomes" id="UP000044071">
    <property type="component" value="Unassembled WGS sequence"/>
</dbReference>
<evidence type="ECO:0000313" key="2">
    <source>
        <dbReference type="Proteomes" id="UP000044071"/>
    </source>
</evidence>
<dbReference type="OrthoDB" id="9779699at2"/>
<dbReference type="InterPro" id="IPR012469">
    <property type="entry name" value="DUF1688"/>
</dbReference>
<reference evidence="1 2" key="1">
    <citation type="submission" date="2014-06" db="EMBL/GenBank/DDBJ databases">
        <authorList>
            <person name="Urmite Genomes Urmite Genomes"/>
        </authorList>
    </citation>
    <scope>NUCLEOTIDE SEQUENCE [LARGE SCALE GENOMIC DNA]</scope>
</reference>
<dbReference type="Pfam" id="PF07958">
    <property type="entry name" value="DUF1688"/>
    <property type="match status" value="1"/>
</dbReference>